<sequence length="231" mass="23227">MTVTVEEVIAPANIAGSASGSISITTSLLSTDLVLVLVSKVSAGSATVTFDGSAPTSYGNWQNSTGTRLFVYTKTGVTGTGHTVGYSTTGTSTVNRFTILVIRGLSNAAVTSFAQSDWSSTTTAANTDETVAGQSVGNGQVAVIVGVATAGTVTFPSNPLPATGWSTDRADGSGNGTSNVIHQVFTAPDTAQASIRTTSTTTIGAATFILGDTSSPPALISTFTGWGNPIF</sequence>
<name>A0A1N6DQI7_9MICO</name>
<gene>
    <name evidence="1" type="ORF">SAMN05443544_0588</name>
</gene>
<proteinExistence type="predicted"/>
<reference evidence="2" key="1">
    <citation type="submission" date="2016-11" db="EMBL/GenBank/DDBJ databases">
        <authorList>
            <person name="Varghese N."/>
            <person name="Submissions S."/>
        </authorList>
    </citation>
    <scope>NUCLEOTIDE SEQUENCE [LARGE SCALE GENOMIC DNA]</scope>
    <source>
        <strain evidence="2">DSM 8595</strain>
    </source>
</reference>
<dbReference type="EMBL" id="FSRJ01000001">
    <property type="protein sequence ID" value="SIN72934.1"/>
    <property type="molecule type" value="Genomic_DNA"/>
</dbReference>
<dbReference type="Proteomes" id="UP000184699">
    <property type="component" value="Unassembled WGS sequence"/>
</dbReference>
<accession>A0A1N6DQI7</accession>
<protein>
    <submittedName>
        <fullName evidence="1">Uncharacterized protein</fullName>
    </submittedName>
</protein>
<keyword evidence="2" id="KW-1185">Reference proteome</keyword>
<organism evidence="1 2">
    <name type="scientific">Agromyces cerinus subsp. cerinus</name>
    <dbReference type="NCBI Taxonomy" id="232089"/>
    <lineage>
        <taxon>Bacteria</taxon>
        <taxon>Bacillati</taxon>
        <taxon>Actinomycetota</taxon>
        <taxon>Actinomycetes</taxon>
        <taxon>Micrococcales</taxon>
        <taxon>Microbacteriaceae</taxon>
        <taxon>Agromyces</taxon>
    </lineage>
</organism>
<dbReference type="RefSeq" id="WP_143231397.1">
    <property type="nucleotide sequence ID" value="NZ_FSRJ01000001.1"/>
</dbReference>
<evidence type="ECO:0000313" key="1">
    <source>
        <dbReference type="EMBL" id="SIN72934.1"/>
    </source>
</evidence>
<dbReference type="STRING" id="232089.SAMN05443544_0588"/>
<evidence type="ECO:0000313" key="2">
    <source>
        <dbReference type="Proteomes" id="UP000184699"/>
    </source>
</evidence>
<dbReference type="AlphaFoldDB" id="A0A1N6DQI7"/>